<dbReference type="GO" id="GO:0016042">
    <property type="term" value="P:lipid catabolic process"/>
    <property type="evidence" value="ECO:0007669"/>
    <property type="project" value="InterPro"/>
</dbReference>
<gene>
    <name evidence="1" type="ORF">IW254_001644</name>
</gene>
<dbReference type="RefSeq" id="WP_290178434.1">
    <property type="nucleotide sequence ID" value="NZ_CP046980.1"/>
</dbReference>
<dbReference type="InterPro" id="IPR005152">
    <property type="entry name" value="Lipase_secreted"/>
</dbReference>
<dbReference type="PANTHER" id="PTHR34853:SF1">
    <property type="entry name" value="LIPASE 5"/>
    <property type="match status" value="1"/>
</dbReference>
<protein>
    <submittedName>
        <fullName evidence="1">Pimeloyl-ACP methyl ester carboxylesterase</fullName>
    </submittedName>
</protein>
<sequence>MLSALALTSGFGAPVAAAQSSGPSPFGSAADLTHQSSVKTGESMRPVAQRTKPIYRSDLPEVGPSSRVGEVLAKVPLDPRAGLDNAGEQVRFAYTTVDQHGQPAVSTGAMYMPKGQKPAGGWPVIAWAHGTVGLGDECAPSINPQVGNDARYLNKWLDEGYAIVATDYVGLDSPGLHSYLNGKVSAANVVDSVAAAHEMFGGELSKKWAVVGQSQGGGVALHVARRATPLSEKLGLDYRGAVATGAPAYIEEIVIAAGPTFPPMPLPGGLSVFGLYILAAVQEAHPEIDMDAALSDEGRFMLAEAKKSCFHEVRDGVQGVNLARAFTKPLRSVPGLDKAIREFMATPTSGYDKPVFVGHGLKDMDVPSPIGMLLNTEMWFNQFFGMPRNTRVDVKWYLSDHGTTPNVAFPDSSAFLAEIFRD</sequence>
<dbReference type="PIRSF" id="PIRSF029171">
    <property type="entry name" value="Esterase_LipA"/>
    <property type="match status" value="1"/>
</dbReference>
<dbReference type="GO" id="GO:0004806">
    <property type="term" value="F:triacylglycerol lipase activity"/>
    <property type="evidence" value="ECO:0007669"/>
    <property type="project" value="InterPro"/>
</dbReference>
<reference evidence="1" key="1">
    <citation type="submission" date="2020-11" db="EMBL/GenBank/DDBJ databases">
        <title>Sequencing the genomes of 1000 actinobacteria strains.</title>
        <authorList>
            <person name="Klenk H.-P."/>
        </authorList>
    </citation>
    <scope>NUCLEOTIDE SEQUENCE</scope>
    <source>
        <strain evidence="1">DSM 45632</strain>
    </source>
</reference>
<organism evidence="1 2">
    <name type="scientific">Corynebacterium aquatimens</name>
    <dbReference type="NCBI Taxonomy" id="1190508"/>
    <lineage>
        <taxon>Bacteria</taxon>
        <taxon>Bacillati</taxon>
        <taxon>Actinomycetota</taxon>
        <taxon>Actinomycetes</taxon>
        <taxon>Mycobacteriales</taxon>
        <taxon>Corynebacteriaceae</taxon>
        <taxon>Corynebacterium</taxon>
    </lineage>
</organism>
<dbReference type="EMBL" id="JADOUE010000001">
    <property type="protein sequence ID" value="MBG6122675.1"/>
    <property type="molecule type" value="Genomic_DNA"/>
</dbReference>
<dbReference type="AlphaFoldDB" id="A0A931DYY9"/>
<comment type="caution">
    <text evidence="1">The sequence shown here is derived from an EMBL/GenBank/DDBJ whole genome shotgun (WGS) entry which is preliminary data.</text>
</comment>
<accession>A0A931DYY9</accession>
<dbReference type="Gene3D" id="3.40.50.1820">
    <property type="entry name" value="alpha/beta hydrolase"/>
    <property type="match status" value="1"/>
</dbReference>
<name>A0A931DYY9_9CORY</name>
<dbReference type="Pfam" id="PF03583">
    <property type="entry name" value="LIP"/>
    <property type="match status" value="1"/>
</dbReference>
<dbReference type="SUPFAM" id="SSF53474">
    <property type="entry name" value="alpha/beta-Hydrolases"/>
    <property type="match status" value="1"/>
</dbReference>
<dbReference type="PANTHER" id="PTHR34853">
    <property type="match status" value="1"/>
</dbReference>
<proteinExistence type="predicted"/>
<dbReference type="Proteomes" id="UP000658613">
    <property type="component" value="Unassembled WGS sequence"/>
</dbReference>
<evidence type="ECO:0000313" key="2">
    <source>
        <dbReference type="Proteomes" id="UP000658613"/>
    </source>
</evidence>
<evidence type="ECO:0000313" key="1">
    <source>
        <dbReference type="EMBL" id="MBG6122675.1"/>
    </source>
</evidence>
<dbReference type="InterPro" id="IPR029058">
    <property type="entry name" value="AB_hydrolase_fold"/>
</dbReference>
<keyword evidence="2" id="KW-1185">Reference proteome</keyword>